<evidence type="ECO:0000259" key="13">
    <source>
        <dbReference type="PROSITE" id="PS51117"/>
    </source>
</evidence>
<name>A0AAV2QU77_MEGNR</name>
<dbReference type="InterPro" id="IPR002049">
    <property type="entry name" value="LE_dom"/>
</dbReference>
<keyword evidence="9 10" id="KW-0424">Laminin EGF-like domain</keyword>
<feature type="domain" description="Laminin EGF-like" evidence="11">
    <location>
        <begin position="858"/>
        <end position="915"/>
    </location>
</feature>
<keyword evidence="4" id="KW-0732">Signal</keyword>
<evidence type="ECO:0000256" key="4">
    <source>
        <dbReference type="ARBA" id="ARBA00022729"/>
    </source>
</evidence>
<dbReference type="InterPro" id="IPR050440">
    <property type="entry name" value="Laminin/Netrin_ECM"/>
</dbReference>
<evidence type="ECO:0000259" key="12">
    <source>
        <dbReference type="PROSITE" id="PS51115"/>
    </source>
</evidence>
<feature type="domain" description="Laminin EGF-like" evidence="11">
    <location>
        <begin position="461"/>
        <end position="514"/>
    </location>
</feature>
<accession>A0AAV2QU77</accession>
<dbReference type="Proteomes" id="UP001497623">
    <property type="component" value="Unassembled WGS sequence"/>
</dbReference>
<dbReference type="PROSITE" id="PS00022">
    <property type="entry name" value="EGF_1"/>
    <property type="match status" value="2"/>
</dbReference>
<keyword evidence="8" id="KW-0325">Glycoprotein</keyword>
<dbReference type="SUPFAM" id="SSF49785">
    <property type="entry name" value="Galactose-binding domain-like"/>
    <property type="match status" value="1"/>
</dbReference>
<dbReference type="Pfam" id="PF00053">
    <property type="entry name" value="EGF_laminin"/>
    <property type="match status" value="10"/>
</dbReference>
<evidence type="ECO:0000256" key="7">
    <source>
        <dbReference type="ARBA" id="ARBA00023157"/>
    </source>
</evidence>
<dbReference type="Pfam" id="PF00052">
    <property type="entry name" value="Laminin_B"/>
    <property type="match status" value="1"/>
</dbReference>
<protein>
    <recommendedName>
        <fullName evidence="16">Laminin subunit alpha-1</fullName>
    </recommendedName>
</protein>
<comment type="caution">
    <text evidence="10">Lacks conserved residue(s) required for the propagation of feature annotation.</text>
</comment>
<evidence type="ECO:0000256" key="6">
    <source>
        <dbReference type="ARBA" id="ARBA00022869"/>
    </source>
</evidence>
<comment type="caution">
    <text evidence="14">The sequence shown here is derived from an EMBL/GenBank/DDBJ whole genome shotgun (WGS) entry which is preliminary data.</text>
</comment>
<feature type="disulfide bond" evidence="10">
    <location>
        <begin position="886"/>
        <end position="895"/>
    </location>
</feature>
<dbReference type="FunFam" id="2.10.25.10:FF:000106">
    <property type="entry name" value="Heparan sulfate proteoglycan 2"/>
    <property type="match status" value="1"/>
</dbReference>
<feature type="non-terminal residue" evidence="14">
    <location>
        <position position="1084"/>
    </location>
</feature>
<dbReference type="InterPro" id="IPR000034">
    <property type="entry name" value="Laminin_IV"/>
</dbReference>
<dbReference type="SMART" id="SM00136">
    <property type="entry name" value="LamNT"/>
    <property type="match status" value="1"/>
</dbReference>
<dbReference type="PROSITE" id="PS51117">
    <property type="entry name" value="LAMININ_NTER"/>
    <property type="match status" value="1"/>
</dbReference>
<reference evidence="14 15" key="1">
    <citation type="submission" date="2024-05" db="EMBL/GenBank/DDBJ databases">
        <authorList>
            <person name="Wallberg A."/>
        </authorList>
    </citation>
    <scope>NUCLEOTIDE SEQUENCE [LARGE SCALE GENOMIC DNA]</scope>
</reference>
<dbReference type="CDD" id="cd00055">
    <property type="entry name" value="EGF_Lam"/>
    <property type="match status" value="8"/>
</dbReference>
<feature type="disulfide bond" evidence="10">
    <location>
        <begin position="515"/>
        <end position="527"/>
    </location>
</feature>
<dbReference type="GO" id="GO:0009888">
    <property type="term" value="P:tissue development"/>
    <property type="evidence" value="ECO:0007669"/>
    <property type="project" value="TreeGrafter"/>
</dbReference>
<feature type="disulfide bond" evidence="10">
    <location>
        <begin position="827"/>
        <end position="836"/>
    </location>
</feature>
<evidence type="ECO:0000259" key="11">
    <source>
        <dbReference type="PROSITE" id="PS50027"/>
    </source>
</evidence>
<keyword evidence="6" id="KW-0084">Basement membrane</keyword>
<feature type="domain" description="Laminin EGF-like" evidence="11">
    <location>
        <begin position="968"/>
        <end position="1014"/>
    </location>
</feature>
<feature type="disulfide bond" evidence="10">
    <location>
        <begin position="533"/>
        <end position="542"/>
    </location>
</feature>
<keyword evidence="2" id="KW-0964">Secreted</keyword>
<feature type="disulfide bond" evidence="10">
    <location>
        <begin position="970"/>
        <end position="987"/>
    </location>
</feature>
<feature type="domain" description="Laminin EGF-like" evidence="11">
    <location>
        <begin position="1015"/>
        <end position="1062"/>
    </location>
</feature>
<dbReference type="PANTHER" id="PTHR10574:SF436">
    <property type="entry name" value="LAMININ SUBUNIT ALPHA-2"/>
    <property type="match status" value="1"/>
</dbReference>
<dbReference type="FunFam" id="2.10.25.10:FF:000074">
    <property type="entry name" value="Laminin subunit alpha"/>
    <property type="match status" value="1"/>
</dbReference>
<dbReference type="Gene3D" id="2.60.120.260">
    <property type="entry name" value="Galactose-binding domain-like"/>
    <property type="match status" value="1"/>
</dbReference>
<dbReference type="AlphaFoldDB" id="A0AAV2QU77"/>
<dbReference type="GO" id="GO:0009887">
    <property type="term" value="P:animal organ morphogenesis"/>
    <property type="evidence" value="ECO:0007669"/>
    <property type="project" value="TreeGrafter"/>
</dbReference>
<evidence type="ECO:0000256" key="1">
    <source>
        <dbReference type="ARBA" id="ARBA00004302"/>
    </source>
</evidence>
<feature type="disulfide bond" evidence="10">
    <location>
        <begin position="989"/>
        <end position="998"/>
    </location>
</feature>
<keyword evidence="7 10" id="KW-1015">Disulfide bond</keyword>
<evidence type="ECO:0000313" key="14">
    <source>
        <dbReference type="EMBL" id="CAL4101417.1"/>
    </source>
</evidence>
<dbReference type="PROSITE" id="PS51115">
    <property type="entry name" value="LAMININ_IVA"/>
    <property type="match status" value="1"/>
</dbReference>
<evidence type="ECO:0000256" key="9">
    <source>
        <dbReference type="ARBA" id="ARBA00023292"/>
    </source>
</evidence>
<feature type="disulfide bond" evidence="10">
    <location>
        <begin position="1036"/>
        <end position="1045"/>
    </location>
</feature>
<dbReference type="Gene3D" id="2.10.25.10">
    <property type="entry name" value="Laminin"/>
    <property type="match status" value="9"/>
</dbReference>
<dbReference type="FunFam" id="2.60.120.260:FF:000017">
    <property type="entry name" value="Laminin subunit alpha 2"/>
    <property type="match status" value="1"/>
</dbReference>
<dbReference type="SMART" id="SM00181">
    <property type="entry name" value="EGF"/>
    <property type="match status" value="7"/>
</dbReference>
<keyword evidence="5" id="KW-0677">Repeat</keyword>
<dbReference type="InterPro" id="IPR008211">
    <property type="entry name" value="Laminin_N"/>
</dbReference>
<feature type="domain" description="Laminin EGF-like" evidence="11">
    <location>
        <begin position="515"/>
        <end position="562"/>
    </location>
</feature>
<dbReference type="Pfam" id="PF00055">
    <property type="entry name" value="Laminin_N"/>
    <property type="match status" value="1"/>
</dbReference>
<evidence type="ECO:0000256" key="10">
    <source>
        <dbReference type="PROSITE-ProRule" id="PRU00460"/>
    </source>
</evidence>
<feature type="disulfide bond" evidence="10">
    <location>
        <begin position="940"/>
        <end position="949"/>
    </location>
</feature>
<dbReference type="SMART" id="SM00281">
    <property type="entry name" value="LamB"/>
    <property type="match status" value="1"/>
</dbReference>
<dbReference type="FunFam" id="2.10.25.10:FF:000082">
    <property type="entry name" value="Laminin subunit alpha 1"/>
    <property type="match status" value="1"/>
</dbReference>
<evidence type="ECO:0000256" key="5">
    <source>
        <dbReference type="ARBA" id="ARBA00022737"/>
    </source>
</evidence>
<organism evidence="14 15">
    <name type="scientific">Meganyctiphanes norvegica</name>
    <name type="common">Northern krill</name>
    <name type="synonym">Thysanopoda norvegica</name>
    <dbReference type="NCBI Taxonomy" id="48144"/>
    <lineage>
        <taxon>Eukaryota</taxon>
        <taxon>Metazoa</taxon>
        <taxon>Ecdysozoa</taxon>
        <taxon>Arthropoda</taxon>
        <taxon>Crustacea</taxon>
        <taxon>Multicrustacea</taxon>
        <taxon>Malacostraca</taxon>
        <taxon>Eumalacostraca</taxon>
        <taxon>Eucarida</taxon>
        <taxon>Euphausiacea</taxon>
        <taxon>Euphausiidae</taxon>
        <taxon>Meganyctiphanes</taxon>
    </lineage>
</organism>
<dbReference type="PRINTS" id="PR00011">
    <property type="entry name" value="EGFLAMININ"/>
</dbReference>
<dbReference type="SUPFAM" id="SSF57196">
    <property type="entry name" value="EGF/Laminin"/>
    <property type="match status" value="9"/>
</dbReference>
<dbReference type="EMBL" id="CAXKWB010011448">
    <property type="protein sequence ID" value="CAL4101417.1"/>
    <property type="molecule type" value="Genomic_DNA"/>
</dbReference>
<dbReference type="GO" id="GO:0005604">
    <property type="term" value="C:basement membrane"/>
    <property type="evidence" value="ECO:0007669"/>
    <property type="project" value="UniProtKB-SubCell"/>
</dbReference>
<keyword evidence="15" id="KW-1185">Reference proteome</keyword>
<dbReference type="PROSITE" id="PS01248">
    <property type="entry name" value="EGF_LAM_1"/>
    <property type="match status" value="3"/>
</dbReference>
<feature type="disulfide bond" evidence="10">
    <location>
        <begin position="968"/>
        <end position="980"/>
    </location>
</feature>
<gene>
    <name evidence="14" type="ORF">MNOR_LOCUS17002</name>
</gene>
<dbReference type="InterPro" id="IPR000742">
    <property type="entry name" value="EGF"/>
</dbReference>
<evidence type="ECO:0000313" key="15">
    <source>
        <dbReference type="Proteomes" id="UP001497623"/>
    </source>
</evidence>
<proteinExistence type="predicted"/>
<dbReference type="FunFam" id="2.10.25.10:FF:000090">
    <property type="entry name" value="laminin subunit alpha"/>
    <property type="match status" value="1"/>
</dbReference>
<dbReference type="SMART" id="SM00180">
    <property type="entry name" value="EGF_Lam"/>
    <property type="match status" value="9"/>
</dbReference>
<dbReference type="InterPro" id="IPR008979">
    <property type="entry name" value="Galactose-bd-like_sf"/>
</dbReference>
<feature type="domain" description="Laminin EGF-like" evidence="11">
    <location>
        <begin position="916"/>
        <end position="967"/>
    </location>
</feature>
<evidence type="ECO:0000256" key="2">
    <source>
        <dbReference type="ARBA" id="ARBA00022525"/>
    </source>
</evidence>
<dbReference type="PROSITE" id="PS50027">
    <property type="entry name" value="EGF_LAM_2"/>
    <property type="match status" value="7"/>
</dbReference>
<comment type="subcellular location">
    <subcellularLocation>
        <location evidence="1">Secreted</location>
        <location evidence="1">Extracellular space</location>
        <location evidence="1">Extracellular matrix</location>
        <location evidence="1">Basement membrane</location>
    </subcellularLocation>
</comment>
<evidence type="ECO:0000256" key="8">
    <source>
        <dbReference type="ARBA" id="ARBA00023180"/>
    </source>
</evidence>
<evidence type="ECO:0000256" key="3">
    <source>
        <dbReference type="ARBA" id="ARBA00022530"/>
    </source>
</evidence>
<feature type="domain" description="Laminin N-terminal" evidence="13">
    <location>
        <begin position="90"/>
        <end position="334"/>
    </location>
</feature>
<keyword evidence="3" id="KW-0272">Extracellular matrix</keyword>
<feature type="disulfide bond" evidence="10">
    <location>
        <begin position="1017"/>
        <end position="1034"/>
    </location>
</feature>
<dbReference type="FunFam" id="2.10.25.10:FF:000069">
    <property type="entry name" value="Laminin subunit alpha 1"/>
    <property type="match status" value="1"/>
</dbReference>
<feature type="disulfide bond" evidence="10">
    <location>
        <begin position="490"/>
        <end position="499"/>
    </location>
</feature>
<sequence>MLVLICCHKTSHHRISVTTYWMEKYCKVFAPWTSTRLKGKNENLILRTITKKLSLKTRPSGGMGQFDSILLVSPMKRYNYCEPNGDAPNGEKGLFPHVINLATRANIQTNATCGQEGPEVYCKLTEHSSGREPQCSVCNDRSLDRARRHPITNAIDGTNSWWQSPSLAQGRKYEWVTITLDLRQVYQVAYIIMKSAISPRPGNWILERSVDGRTFKPWQYYALSNEDCQRSFNVPATRGRPTYQADDEVICTSYFSRLNPLEGGEVHTSLVNGRPGASGPSEALRQFTETRYVRFRLQKLRTLHGDLQGRQAQTDASVTRRYFYSIKDISIGGRCVCNGHAENCAADANKLARCSCVHNTCGDSCDRCCPLYNQNPWRPGNFSDGAVCEKCECHGHADSCRYDEEVARNRSSINIRGEYEGGGVCEACTHHTEGINCDHCKHGHYRPQGVPPNAPRPCLPCDCSGPGTTGSCVQDDKQFNLGIFPGACICTEGFEGPRCNKCAKGYRRFPSCEPCPCSRAGSVNQDCDGECVCKDNVIGDRCDTCAAAHFHLDTYNPLGCTKCYCNAVTDDCEAAKLPVYIIKKHEEWKVTDLMRRREVSAAIEGTDVRIAHDDMSRFTSYYWLAPSDYLGKRTTSYGQTLSVKTSWVRLRGDTSGKPTRCPDVIIEGAGYRIAYGDHTYHGKKSAHLEIPLYEHGWYHFPKDLPDIKSSTSHGEWKGRAVTRREMMEILFSLETLMIRARYHSVQIEGVLHNVALEYGKEGGTATLVTGAVERCNCPEGYTGLSCESCASGYRRANLTIYGGKCVKCDCNGHTDSCDPVTGECGECLHNTVGRNCDRCAPGYFGEASLGTPDACQPCACPLMLGQNHFTPRCEHDLDLGGYKCKCPTGYEGKRCDQCAKGYFGNPMKPGEFCQPCNCNGNIDLRQSGNCDRLTGQCLRCTGNTAGWNCEKCRDNFYGDPLNGKCVSCGCHPVGSRSAQCDAVTGQCQCKRHYTGRRCDECVSGRGDVMEGCPKCRCDPKGAVTNICDPVSGKCSCKPGVTGDNCDQCLPEHFGDLLNGCSAHRSSYRLTSNPQIYTCSIFEIK</sequence>
<feature type="domain" description="Laminin IV type A" evidence="12">
    <location>
        <begin position="583"/>
        <end position="774"/>
    </location>
</feature>
<evidence type="ECO:0008006" key="16">
    <source>
        <dbReference type="Google" id="ProtNLM"/>
    </source>
</evidence>
<dbReference type="FunFam" id="2.10.25.10:FF:000130">
    <property type="entry name" value="Laminin subunit beta 1"/>
    <property type="match status" value="1"/>
</dbReference>
<feature type="domain" description="Laminin EGF-like" evidence="11">
    <location>
        <begin position="808"/>
        <end position="857"/>
    </location>
</feature>
<dbReference type="PANTHER" id="PTHR10574">
    <property type="entry name" value="NETRIN/LAMININ-RELATED"/>
    <property type="match status" value="1"/>
</dbReference>
<feature type="disulfide bond" evidence="10">
    <location>
        <begin position="1015"/>
        <end position="1027"/>
    </location>
</feature>